<dbReference type="PANTHER" id="PTHR38459">
    <property type="entry name" value="PROPHAGE BACTOPRENOL-LINKED GLUCOSE TRANSLOCASE HOMOLOG"/>
    <property type="match status" value="1"/>
</dbReference>
<evidence type="ECO:0000313" key="8">
    <source>
        <dbReference type="EMBL" id="PIP22444.1"/>
    </source>
</evidence>
<evidence type="ECO:0000256" key="5">
    <source>
        <dbReference type="ARBA" id="ARBA00023136"/>
    </source>
</evidence>
<dbReference type="InterPro" id="IPR007267">
    <property type="entry name" value="GtrA_DPMS_TM"/>
</dbReference>
<evidence type="ECO:0000259" key="7">
    <source>
        <dbReference type="Pfam" id="PF04138"/>
    </source>
</evidence>
<feature type="transmembrane region" description="Helical" evidence="6">
    <location>
        <begin position="78"/>
        <end position="98"/>
    </location>
</feature>
<dbReference type="GO" id="GO:0005886">
    <property type="term" value="C:plasma membrane"/>
    <property type="evidence" value="ECO:0007669"/>
    <property type="project" value="TreeGrafter"/>
</dbReference>
<dbReference type="Pfam" id="PF04138">
    <property type="entry name" value="GtrA_DPMS_TM"/>
    <property type="match status" value="1"/>
</dbReference>
<keyword evidence="3 6" id="KW-0812">Transmembrane</keyword>
<evidence type="ECO:0000256" key="6">
    <source>
        <dbReference type="SAM" id="Phobius"/>
    </source>
</evidence>
<feature type="transmembrane region" description="Helical" evidence="6">
    <location>
        <begin position="104"/>
        <end position="125"/>
    </location>
</feature>
<sequence>MSNLKRDVILGLVCGEVTSWFLIFIIKNPYIEELGALAKIENMVWLLLIAMPVIFSLGVIIGNLVAKLIKVISQVVKFLEVGILNTFIDLGILNLLVWQTGITSGGYLAPLNTVSFLCAATNSYYWNKFWTFKSGVGIRRKEFLQFLIISVIGWGINTGIVVLGTTYLAPAFVLSAGAWVNVVKLSATFISMVWNFIGYKFIVFKV</sequence>
<dbReference type="InterPro" id="IPR051401">
    <property type="entry name" value="GtrA_CellWall_Glycosyl"/>
</dbReference>
<comment type="caution">
    <text evidence="8">The sequence shown here is derived from an EMBL/GenBank/DDBJ whole genome shotgun (WGS) entry which is preliminary data.</text>
</comment>
<dbReference type="Proteomes" id="UP000229054">
    <property type="component" value="Unassembled WGS sequence"/>
</dbReference>
<dbReference type="PANTHER" id="PTHR38459:SF1">
    <property type="entry name" value="PROPHAGE BACTOPRENOL-LINKED GLUCOSE TRANSLOCASE HOMOLOG"/>
    <property type="match status" value="1"/>
</dbReference>
<evidence type="ECO:0000256" key="3">
    <source>
        <dbReference type="ARBA" id="ARBA00022692"/>
    </source>
</evidence>
<keyword evidence="4 6" id="KW-1133">Transmembrane helix</keyword>
<name>A0A2G9YT65_9BACT</name>
<comment type="subcellular location">
    <subcellularLocation>
        <location evidence="1">Membrane</location>
        <topology evidence="1">Multi-pass membrane protein</topology>
    </subcellularLocation>
</comment>
<protein>
    <recommendedName>
        <fullName evidence="7">GtrA/DPMS transmembrane domain-containing protein</fullName>
    </recommendedName>
</protein>
<feature type="transmembrane region" description="Helical" evidence="6">
    <location>
        <begin position="46"/>
        <end position="66"/>
    </location>
</feature>
<dbReference type="GO" id="GO:0000271">
    <property type="term" value="P:polysaccharide biosynthetic process"/>
    <property type="evidence" value="ECO:0007669"/>
    <property type="project" value="InterPro"/>
</dbReference>
<comment type="similarity">
    <text evidence="2">Belongs to the GtrA family.</text>
</comment>
<feature type="transmembrane region" description="Helical" evidence="6">
    <location>
        <begin position="7"/>
        <end position="26"/>
    </location>
</feature>
<feature type="transmembrane region" description="Helical" evidence="6">
    <location>
        <begin position="146"/>
        <end position="170"/>
    </location>
</feature>
<evidence type="ECO:0000256" key="4">
    <source>
        <dbReference type="ARBA" id="ARBA00022989"/>
    </source>
</evidence>
<evidence type="ECO:0000313" key="9">
    <source>
        <dbReference type="Proteomes" id="UP000229054"/>
    </source>
</evidence>
<gene>
    <name evidence="8" type="ORF">COX38_00575</name>
</gene>
<feature type="transmembrane region" description="Helical" evidence="6">
    <location>
        <begin position="176"/>
        <end position="197"/>
    </location>
</feature>
<feature type="domain" description="GtrA/DPMS transmembrane" evidence="7">
    <location>
        <begin position="77"/>
        <end position="204"/>
    </location>
</feature>
<organism evidence="8 9">
    <name type="scientific">Candidatus Nealsonbacteria bacterium CG23_combo_of_CG06-09_8_20_14_all_39_25</name>
    <dbReference type="NCBI Taxonomy" id="1974723"/>
    <lineage>
        <taxon>Bacteria</taxon>
        <taxon>Candidatus Nealsoniibacteriota</taxon>
    </lineage>
</organism>
<reference evidence="8 9" key="1">
    <citation type="submission" date="2017-09" db="EMBL/GenBank/DDBJ databases">
        <title>Depth-based differentiation of microbial function through sediment-hosted aquifers and enrichment of novel symbionts in the deep terrestrial subsurface.</title>
        <authorList>
            <person name="Probst A.J."/>
            <person name="Ladd B."/>
            <person name="Jarett J.K."/>
            <person name="Geller-Mcgrath D.E."/>
            <person name="Sieber C.M."/>
            <person name="Emerson J.B."/>
            <person name="Anantharaman K."/>
            <person name="Thomas B.C."/>
            <person name="Malmstrom R."/>
            <person name="Stieglmeier M."/>
            <person name="Klingl A."/>
            <person name="Woyke T."/>
            <person name="Ryan C.M."/>
            <person name="Banfield J.F."/>
        </authorList>
    </citation>
    <scope>NUCLEOTIDE SEQUENCE [LARGE SCALE GENOMIC DNA]</scope>
    <source>
        <strain evidence="8">CG23_combo_of_CG06-09_8_20_14_all_39_25</strain>
    </source>
</reference>
<accession>A0A2G9YT65</accession>
<proteinExistence type="inferred from homology"/>
<evidence type="ECO:0000256" key="2">
    <source>
        <dbReference type="ARBA" id="ARBA00009399"/>
    </source>
</evidence>
<dbReference type="AlphaFoldDB" id="A0A2G9YT65"/>
<keyword evidence="5 6" id="KW-0472">Membrane</keyword>
<dbReference type="EMBL" id="PCRN01000023">
    <property type="protein sequence ID" value="PIP22444.1"/>
    <property type="molecule type" value="Genomic_DNA"/>
</dbReference>
<evidence type="ECO:0000256" key="1">
    <source>
        <dbReference type="ARBA" id="ARBA00004141"/>
    </source>
</evidence>